<keyword evidence="3 9" id="KW-0808">Transferase</keyword>
<feature type="transmembrane region" description="Helical" evidence="7">
    <location>
        <begin position="444"/>
        <end position="466"/>
    </location>
</feature>
<keyword evidence="2" id="KW-0328">Glycosyltransferase</keyword>
<dbReference type="PANTHER" id="PTHR43867:SF2">
    <property type="entry name" value="CELLULOSE SYNTHASE CATALYTIC SUBUNIT A [UDP-FORMING]"/>
    <property type="match status" value="1"/>
</dbReference>
<dbReference type="InterPro" id="IPR001173">
    <property type="entry name" value="Glyco_trans_2-like"/>
</dbReference>
<gene>
    <name evidence="9" type="ORF">EJ06DRAFT_469319</name>
</gene>
<feature type="transmembrane region" description="Helical" evidence="7">
    <location>
        <begin position="404"/>
        <end position="424"/>
    </location>
</feature>
<evidence type="ECO:0000313" key="9">
    <source>
        <dbReference type="EMBL" id="KAF2405087.1"/>
    </source>
</evidence>
<dbReference type="GO" id="GO:0016020">
    <property type="term" value="C:membrane"/>
    <property type="evidence" value="ECO:0007669"/>
    <property type="project" value="UniProtKB-SubCell"/>
</dbReference>
<reference evidence="9" key="1">
    <citation type="journal article" date="2020" name="Stud. Mycol.">
        <title>101 Dothideomycetes genomes: a test case for predicting lifestyles and emergence of pathogens.</title>
        <authorList>
            <person name="Haridas S."/>
            <person name="Albert R."/>
            <person name="Binder M."/>
            <person name="Bloem J."/>
            <person name="Labutti K."/>
            <person name="Salamov A."/>
            <person name="Andreopoulos B."/>
            <person name="Baker S."/>
            <person name="Barry K."/>
            <person name="Bills G."/>
            <person name="Bluhm B."/>
            <person name="Cannon C."/>
            <person name="Castanera R."/>
            <person name="Culley D."/>
            <person name="Daum C."/>
            <person name="Ezra D."/>
            <person name="Gonzalez J."/>
            <person name="Henrissat B."/>
            <person name="Kuo A."/>
            <person name="Liang C."/>
            <person name="Lipzen A."/>
            <person name="Lutzoni F."/>
            <person name="Magnuson J."/>
            <person name="Mondo S."/>
            <person name="Nolan M."/>
            <person name="Ohm R."/>
            <person name="Pangilinan J."/>
            <person name="Park H.-J."/>
            <person name="Ramirez L."/>
            <person name="Alfaro M."/>
            <person name="Sun H."/>
            <person name="Tritt A."/>
            <person name="Yoshinaga Y."/>
            <person name="Zwiers L.-H."/>
            <person name="Turgeon B."/>
            <person name="Goodwin S."/>
            <person name="Spatafora J."/>
            <person name="Crous P."/>
            <person name="Grigoriev I."/>
        </authorList>
    </citation>
    <scope>NUCLEOTIDE SEQUENCE</scope>
    <source>
        <strain evidence="9">CBS 262.69</strain>
    </source>
</reference>
<dbReference type="SUPFAM" id="SSF53448">
    <property type="entry name" value="Nucleotide-diphospho-sugar transferases"/>
    <property type="match status" value="1"/>
</dbReference>
<keyword evidence="6 7" id="KW-0472">Membrane</keyword>
<dbReference type="InterPro" id="IPR050321">
    <property type="entry name" value="Glycosyltr_2/OpgH_subfam"/>
</dbReference>
<name>A0A6G1IAL6_9PEZI</name>
<evidence type="ECO:0000259" key="8">
    <source>
        <dbReference type="Pfam" id="PF13632"/>
    </source>
</evidence>
<keyword evidence="4 7" id="KW-0812">Transmembrane</keyword>
<feature type="transmembrane region" description="Helical" evidence="7">
    <location>
        <begin position="642"/>
        <end position="660"/>
    </location>
</feature>
<dbReference type="InterPro" id="IPR029044">
    <property type="entry name" value="Nucleotide-diphossugar_trans"/>
</dbReference>
<evidence type="ECO:0000256" key="4">
    <source>
        <dbReference type="ARBA" id="ARBA00022692"/>
    </source>
</evidence>
<dbReference type="OrthoDB" id="72851at2759"/>
<evidence type="ECO:0000256" key="7">
    <source>
        <dbReference type="SAM" id="Phobius"/>
    </source>
</evidence>
<keyword evidence="10" id="KW-1185">Reference proteome</keyword>
<feature type="transmembrane region" description="Helical" evidence="7">
    <location>
        <begin position="98"/>
        <end position="124"/>
    </location>
</feature>
<dbReference type="GO" id="GO:0016757">
    <property type="term" value="F:glycosyltransferase activity"/>
    <property type="evidence" value="ECO:0007669"/>
    <property type="project" value="UniProtKB-KW"/>
</dbReference>
<accession>A0A6G1IAL6</accession>
<evidence type="ECO:0000256" key="3">
    <source>
        <dbReference type="ARBA" id="ARBA00022679"/>
    </source>
</evidence>
<feature type="transmembrane region" description="Helical" evidence="7">
    <location>
        <begin position="59"/>
        <end position="86"/>
    </location>
</feature>
<evidence type="ECO:0000313" key="10">
    <source>
        <dbReference type="Proteomes" id="UP000799640"/>
    </source>
</evidence>
<evidence type="ECO:0000256" key="5">
    <source>
        <dbReference type="ARBA" id="ARBA00022989"/>
    </source>
</evidence>
<dbReference type="Gene3D" id="3.90.550.10">
    <property type="entry name" value="Spore Coat Polysaccharide Biosynthesis Protein SpsA, Chain A"/>
    <property type="match status" value="1"/>
</dbReference>
<dbReference type="Pfam" id="PF13632">
    <property type="entry name" value="Glyco_trans_2_3"/>
    <property type="match status" value="1"/>
</dbReference>
<feature type="transmembrane region" description="Helical" evidence="7">
    <location>
        <begin position="541"/>
        <end position="564"/>
    </location>
</feature>
<keyword evidence="5 7" id="KW-1133">Transmembrane helix</keyword>
<dbReference type="AlphaFoldDB" id="A0A6G1IAL6"/>
<feature type="domain" description="Glycosyltransferase 2-like" evidence="8">
    <location>
        <begin position="238"/>
        <end position="419"/>
    </location>
</feature>
<proteinExistence type="predicted"/>
<dbReference type="Proteomes" id="UP000799640">
    <property type="component" value="Unassembled WGS sequence"/>
</dbReference>
<dbReference type="EMBL" id="ML996687">
    <property type="protein sequence ID" value="KAF2405087.1"/>
    <property type="molecule type" value="Genomic_DNA"/>
</dbReference>
<organism evidence="9 10">
    <name type="scientific">Trichodelitschia bisporula</name>
    <dbReference type="NCBI Taxonomy" id="703511"/>
    <lineage>
        <taxon>Eukaryota</taxon>
        <taxon>Fungi</taxon>
        <taxon>Dikarya</taxon>
        <taxon>Ascomycota</taxon>
        <taxon>Pezizomycotina</taxon>
        <taxon>Dothideomycetes</taxon>
        <taxon>Dothideomycetes incertae sedis</taxon>
        <taxon>Phaeotrichales</taxon>
        <taxon>Phaeotrichaceae</taxon>
        <taxon>Trichodelitschia</taxon>
    </lineage>
</organism>
<dbReference type="PANTHER" id="PTHR43867">
    <property type="entry name" value="CELLULOSE SYNTHASE CATALYTIC SUBUNIT A [UDP-FORMING]"/>
    <property type="match status" value="1"/>
</dbReference>
<sequence>MFWLTQTQRSAQDLRALIPNGNYNASSINLDQGWGQDCSILQLDERDDHAHMAPWKRRIYYTVPFLAIASIGTYWAYFVLRILFVISAQRKNGQSFPMAWVFIGVEVAVAIPIMLHSFWTLFGIKKRNRPQFRLQGEDLPTVDVLITCCKEEVDLIVDTTRAACEVDYPQDRFRVVVLDDGGDDVLRLALQALQKEYPNLVYRSREKIPGVPHHFKAGNLNYGLDEVHSMAGGASQFVAALDADMIPEPHWLRAILPHLLIDEKMALACPPQLFYNVPPGDPLAQSLDFFVHVSEPVKDALGVAWCTGSGYVCRRAALDQIGCFPLGSLAEDVATSTLMLGKGWKTAYIHEPLQFGTVPDSFSSHLKQRTRWAIGTVDTTFKLNFSLWGKDVAKMGFFQRFCGFVYGVSALFNIFLALSVYALPIVLISGKPLIAYANNEQLRWLIRACFIALITNRIFEFVLTLPSGYAVGQRGARAHLWMAPYIANSVFRSFFLPTWLGGKLASFKPTGSLKSDINERDPSTRAPLFRRFFTIVFNYLAWYHIAFVYFTLSAVTLSTCRCIAEQRTTNDRGMCLLTHAFWPPISWIMVISAFWIPISYAINPPDCPPREDLLVREKNGVAHPSEKAKKTGWSGQTAIFELEYTLTSLFTCFVFALAFLY</sequence>
<dbReference type="CDD" id="cd06421">
    <property type="entry name" value="CESA_CelA_like"/>
    <property type="match status" value="1"/>
</dbReference>
<evidence type="ECO:0000256" key="2">
    <source>
        <dbReference type="ARBA" id="ARBA00022676"/>
    </source>
</evidence>
<protein>
    <submittedName>
        <fullName evidence="9">Glycosyltransferase family 2 protein</fullName>
    </submittedName>
</protein>
<feature type="transmembrane region" description="Helical" evidence="7">
    <location>
        <begin position="576"/>
        <end position="596"/>
    </location>
</feature>
<evidence type="ECO:0000256" key="6">
    <source>
        <dbReference type="ARBA" id="ARBA00023136"/>
    </source>
</evidence>
<comment type="subcellular location">
    <subcellularLocation>
        <location evidence="1">Membrane</location>
        <topology evidence="1">Multi-pass membrane protein</topology>
    </subcellularLocation>
</comment>
<feature type="transmembrane region" description="Helical" evidence="7">
    <location>
        <begin position="478"/>
        <end position="500"/>
    </location>
</feature>
<evidence type="ECO:0000256" key="1">
    <source>
        <dbReference type="ARBA" id="ARBA00004141"/>
    </source>
</evidence>